<keyword evidence="2" id="KW-1185">Reference proteome</keyword>
<name>A0A183PS37_9TREM</name>
<sequence>METRRKRLKENSEMDGKISKAVSGMSDVNDDKCDVSINSISSSQLSTSRLKLDEALLKKRNLEKRLEFERQLKMLPNNLELAERKLECLRKKFVKDNSLLEKYQAVMNKHLSKGYITEASKEGFDRDAACWYIPHHPVINPKKPGKLRIAFYCAAVCQGCSHNDQLLRGPNTVNSLIGVLLRFRLDNVALAANIEEMFL</sequence>
<protein>
    <submittedName>
        <fullName evidence="1">Uncharacterized protein</fullName>
    </submittedName>
</protein>
<gene>
    <name evidence="1" type="ORF">SMTD_LOCUS17174</name>
</gene>
<dbReference type="PANTHER" id="PTHR47331:SF1">
    <property type="entry name" value="GAG-LIKE PROTEIN"/>
    <property type="match status" value="1"/>
</dbReference>
<reference evidence="1 2" key="1">
    <citation type="submission" date="2018-11" db="EMBL/GenBank/DDBJ databases">
        <authorList>
            <consortium name="Pathogen Informatics"/>
        </authorList>
    </citation>
    <scope>NUCLEOTIDE SEQUENCE [LARGE SCALE GENOMIC DNA]</scope>
    <source>
        <strain>Denwood</strain>
        <strain evidence="2">Zambia</strain>
    </source>
</reference>
<dbReference type="AlphaFoldDB" id="A0A183PS37"/>
<dbReference type="STRING" id="31246.A0A183PS37"/>
<organism evidence="1 2">
    <name type="scientific">Schistosoma mattheei</name>
    <dbReference type="NCBI Taxonomy" id="31246"/>
    <lineage>
        <taxon>Eukaryota</taxon>
        <taxon>Metazoa</taxon>
        <taxon>Spiralia</taxon>
        <taxon>Lophotrochozoa</taxon>
        <taxon>Platyhelminthes</taxon>
        <taxon>Trematoda</taxon>
        <taxon>Digenea</taxon>
        <taxon>Strigeidida</taxon>
        <taxon>Schistosomatoidea</taxon>
        <taxon>Schistosomatidae</taxon>
        <taxon>Schistosoma</taxon>
    </lineage>
</organism>
<proteinExistence type="predicted"/>
<dbReference type="EMBL" id="UZAL01038301">
    <property type="protein sequence ID" value="VDP73393.1"/>
    <property type="molecule type" value="Genomic_DNA"/>
</dbReference>
<accession>A0A183PS37</accession>
<evidence type="ECO:0000313" key="1">
    <source>
        <dbReference type="EMBL" id="VDP73393.1"/>
    </source>
</evidence>
<dbReference type="PANTHER" id="PTHR47331">
    <property type="entry name" value="PHD-TYPE DOMAIN-CONTAINING PROTEIN"/>
    <property type="match status" value="1"/>
</dbReference>
<evidence type="ECO:0000313" key="2">
    <source>
        <dbReference type="Proteomes" id="UP000269396"/>
    </source>
</evidence>
<dbReference type="Proteomes" id="UP000269396">
    <property type="component" value="Unassembled WGS sequence"/>
</dbReference>